<dbReference type="Proteomes" id="UP000683139">
    <property type="component" value="Unassembled WGS sequence"/>
</dbReference>
<dbReference type="Gene3D" id="3.40.50.1980">
    <property type="entry name" value="Nitrogenase molybdenum iron protein domain"/>
    <property type="match status" value="2"/>
</dbReference>
<keyword evidence="2" id="KW-0238">DNA-binding</keyword>
<comment type="caution">
    <text evidence="6">The sequence shown here is derived from an EMBL/GenBank/DDBJ whole genome shotgun (WGS) entry which is preliminary data.</text>
</comment>
<dbReference type="Pfam" id="PF12833">
    <property type="entry name" value="HTH_18"/>
    <property type="match status" value="1"/>
</dbReference>
<dbReference type="InterPro" id="IPR018062">
    <property type="entry name" value="HTH_AraC-typ_CS"/>
</dbReference>
<dbReference type="SUPFAM" id="SSF53807">
    <property type="entry name" value="Helical backbone' metal receptor"/>
    <property type="match status" value="1"/>
</dbReference>
<dbReference type="PROSITE" id="PS01124">
    <property type="entry name" value="HTH_ARAC_FAMILY_2"/>
    <property type="match status" value="1"/>
</dbReference>
<evidence type="ECO:0000313" key="7">
    <source>
        <dbReference type="Proteomes" id="UP000683139"/>
    </source>
</evidence>
<dbReference type="InterPro" id="IPR002491">
    <property type="entry name" value="ABC_transptr_periplasmic_BD"/>
</dbReference>
<dbReference type="Gene3D" id="1.10.10.60">
    <property type="entry name" value="Homeodomain-like"/>
    <property type="match status" value="2"/>
</dbReference>
<gene>
    <name evidence="6" type="ORF">J40TS1_11400</name>
</gene>
<evidence type="ECO:0000259" key="5">
    <source>
        <dbReference type="PROSITE" id="PS50983"/>
    </source>
</evidence>
<dbReference type="InterPro" id="IPR018060">
    <property type="entry name" value="HTH_AraC"/>
</dbReference>
<evidence type="ECO:0000259" key="4">
    <source>
        <dbReference type="PROSITE" id="PS01124"/>
    </source>
</evidence>
<dbReference type="PANTHER" id="PTHR43280">
    <property type="entry name" value="ARAC-FAMILY TRANSCRIPTIONAL REGULATOR"/>
    <property type="match status" value="1"/>
</dbReference>
<dbReference type="Pfam" id="PF01497">
    <property type="entry name" value="Peripla_BP_2"/>
    <property type="match status" value="1"/>
</dbReference>
<dbReference type="PROSITE" id="PS50983">
    <property type="entry name" value="FE_B12_PBP"/>
    <property type="match status" value="1"/>
</dbReference>
<evidence type="ECO:0000256" key="2">
    <source>
        <dbReference type="ARBA" id="ARBA00023125"/>
    </source>
</evidence>
<dbReference type="PANTHER" id="PTHR43280:SF28">
    <property type="entry name" value="HTH-TYPE TRANSCRIPTIONAL ACTIVATOR RHAS"/>
    <property type="match status" value="1"/>
</dbReference>
<dbReference type="EMBL" id="BOSE01000001">
    <property type="protein sequence ID" value="GIP15498.1"/>
    <property type="molecule type" value="Genomic_DNA"/>
</dbReference>
<feature type="domain" description="Fe/B12 periplasmic-binding" evidence="5">
    <location>
        <begin position="280"/>
        <end position="535"/>
    </location>
</feature>
<evidence type="ECO:0008006" key="8">
    <source>
        <dbReference type="Google" id="ProtNLM"/>
    </source>
</evidence>
<protein>
    <recommendedName>
        <fullName evidence="8">AraC family transcriptional regulator</fullName>
    </recommendedName>
</protein>
<dbReference type="SMART" id="SM00342">
    <property type="entry name" value="HTH_ARAC"/>
    <property type="match status" value="1"/>
</dbReference>
<keyword evidence="3" id="KW-0804">Transcription</keyword>
<accession>A0A919YR98</accession>
<dbReference type="GO" id="GO:0003700">
    <property type="term" value="F:DNA-binding transcription factor activity"/>
    <property type="evidence" value="ECO:0007669"/>
    <property type="project" value="InterPro"/>
</dbReference>
<keyword evidence="1" id="KW-0805">Transcription regulation</keyword>
<name>A0A919YR98_9BACL</name>
<evidence type="ECO:0000256" key="1">
    <source>
        <dbReference type="ARBA" id="ARBA00023015"/>
    </source>
</evidence>
<feature type="domain" description="HTH araC/xylS-type" evidence="4">
    <location>
        <begin position="179"/>
        <end position="277"/>
    </location>
</feature>
<dbReference type="PROSITE" id="PS00041">
    <property type="entry name" value="HTH_ARAC_FAMILY_1"/>
    <property type="match status" value="1"/>
</dbReference>
<dbReference type="AlphaFoldDB" id="A0A919YR98"/>
<dbReference type="InterPro" id="IPR009057">
    <property type="entry name" value="Homeodomain-like_sf"/>
</dbReference>
<proteinExistence type="predicted"/>
<dbReference type="SUPFAM" id="SSF46689">
    <property type="entry name" value="Homeodomain-like"/>
    <property type="match status" value="2"/>
</dbReference>
<sequence>MLEEQYNLQSIRRLVLDLPTASRGTFLEHHTLLVILQGFGYLYLNERKYRLKAKEAYYCPPGALMDVRVGDAFTELELYELQYEIWTAAEYDGERILYNKSTAAHIDQEQQLSFAVNEEAMTKLRALEEIWPDSQHTLPNNSSQRQRLLLDATFKLVIHSLFYAGQNRSSDEEWKLRIQQAAEYMNDNFASSITRSELAKRVGLTPEHFSVSFKKVMGIGFSEYLTKLRIDKAKEKLLGADRNLNKIAREIGYRDGLYLSRKFKQQTGMAPRDYIQKPKKIIALQYLGHLLALGLMPVGTTTKLLHALPYRNRLDHVADVGDFQSLRGIAELQPDLIITAWPNPEPWTKLATTLSIPWGREDCLDELLRLGKSLNRINEAKAWIEAFQVKEKQAAEQVHAVVKPGATAAVFEFWSDKIWAVNSGYGRGLRNLYRSLSFRPPESLIPYVTGSGIGLELSANHLAPYAPDLLFVSVWKENGGLAHAQQVMSSEHWNSLPAVKNGHVYPIDLQLFKYNDPIALEQQLQVQIELLTKVHKKPHFTK</sequence>
<dbReference type="GO" id="GO:0043565">
    <property type="term" value="F:sequence-specific DNA binding"/>
    <property type="evidence" value="ECO:0007669"/>
    <property type="project" value="InterPro"/>
</dbReference>
<reference evidence="6" key="1">
    <citation type="submission" date="2021-03" db="EMBL/GenBank/DDBJ databases">
        <title>Antimicrobial resistance genes in bacteria isolated from Japanese honey, and their potential for conferring macrolide and lincosamide resistance in the American foulbrood pathogen Paenibacillus larvae.</title>
        <authorList>
            <person name="Okamoto M."/>
            <person name="Kumagai M."/>
            <person name="Kanamori H."/>
            <person name="Takamatsu D."/>
        </authorList>
    </citation>
    <scope>NUCLEOTIDE SEQUENCE</scope>
    <source>
        <strain evidence="6">J40TS1</strain>
    </source>
</reference>
<organism evidence="6 7">
    <name type="scientific">Paenibacillus montaniterrae</name>
    <dbReference type="NCBI Taxonomy" id="429341"/>
    <lineage>
        <taxon>Bacteria</taxon>
        <taxon>Bacillati</taxon>
        <taxon>Bacillota</taxon>
        <taxon>Bacilli</taxon>
        <taxon>Bacillales</taxon>
        <taxon>Paenibacillaceae</taxon>
        <taxon>Paenibacillus</taxon>
    </lineage>
</organism>
<evidence type="ECO:0000256" key="3">
    <source>
        <dbReference type="ARBA" id="ARBA00023163"/>
    </source>
</evidence>
<dbReference type="RefSeq" id="WP_213513696.1">
    <property type="nucleotide sequence ID" value="NZ_BOSE01000001.1"/>
</dbReference>
<evidence type="ECO:0000313" key="6">
    <source>
        <dbReference type="EMBL" id="GIP15498.1"/>
    </source>
</evidence>
<keyword evidence="7" id="KW-1185">Reference proteome</keyword>